<dbReference type="InterPro" id="IPR045462">
    <property type="entry name" value="aa-tRNA-synth_I_cd-bd"/>
</dbReference>
<dbReference type="GO" id="GO:0005524">
    <property type="term" value="F:ATP binding"/>
    <property type="evidence" value="ECO:0007669"/>
    <property type="project" value="UniProtKB-KW"/>
</dbReference>
<dbReference type="InterPro" id="IPR020058">
    <property type="entry name" value="Glu/Gln-tRNA-synth_Ib_cat-dom"/>
</dbReference>
<proteinExistence type="inferred from homology"/>
<feature type="non-terminal residue" evidence="9">
    <location>
        <position position="1"/>
    </location>
</feature>
<keyword evidence="5" id="KW-0648">Protein biosynthesis</keyword>
<evidence type="ECO:0000256" key="5">
    <source>
        <dbReference type="ARBA" id="ARBA00022917"/>
    </source>
</evidence>
<dbReference type="PANTHER" id="PTHR43311">
    <property type="entry name" value="GLUTAMATE--TRNA LIGASE"/>
    <property type="match status" value="1"/>
</dbReference>
<evidence type="ECO:0000256" key="3">
    <source>
        <dbReference type="ARBA" id="ARBA00022741"/>
    </source>
</evidence>
<dbReference type="EMBL" id="BARW01027820">
    <property type="protein sequence ID" value="GAJ06160.1"/>
    <property type="molecule type" value="Genomic_DNA"/>
</dbReference>
<evidence type="ECO:0000259" key="8">
    <source>
        <dbReference type="Pfam" id="PF19269"/>
    </source>
</evidence>
<comment type="caution">
    <text evidence="9">The sequence shown here is derived from an EMBL/GenBank/DDBJ whole genome shotgun (WGS) entry which is preliminary data.</text>
</comment>
<dbReference type="SUPFAM" id="SSF52374">
    <property type="entry name" value="Nucleotidylyl transferase"/>
    <property type="match status" value="1"/>
</dbReference>
<dbReference type="InterPro" id="IPR014729">
    <property type="entry name" value="Rossmann-like_a/b/a_fold"/>
</dbReference>
<sequence>QRSDGSFTYNYAVVVDDSKMGVTYVIRGDDHVNNTPRQILIYKALGEPIPQYAHLPMILGPDKSPLSKRHGATSALAYKEMGILPYALVNSLARLGWSHGDQEKFSTQELIGLFSLDHVGKSAGIFNTEKLLDLNAKYIREENDGNLADLLIPFLTNLGCSKVNREKVKEAVGTLKARAKNLVEMAQGALFYFKEIVYEKQADEKFLRPEVLEILEDLLSDLKGAAAFDQKELEKIFSTFLERHHIKLGKVAQPLR</sequence>
<dbReference type="InterPro" id="IPR049940">
    <property type="entry name" value="GluQ/Sye"/>
</dbReference>
<keyword evidence="3" id="KW-0547">Nucleotide-binding</keyword>
<evidence type="ECO:0000259" key="7">
    <source>
        <dbReference type="Pfam" id="PF00749"/>
    </source>
</evidence>
<dbReference type="GO" id="GO:0000049">
    <property type="term" value="F:tRNA binding"/>
    <property type="evidence" value="ECO:0007669"/>
    <property type="project" value="InterPro"/>
</dbReference>
<organism evidence="9">
    <name type="scientific">marine sediment metagenome</name>
    <dbReference type="NCBI Taxonomy" id="412755"/>
    <lineage>
        <taxon>unclassified sequences</taxon>
        <taxon>metagenomes</taxon>
        <taxon>ecological metagenomes</taxon>
    </lineage>
</organism>
<feature type="domain" description="Glutamyl/glutaminyl-tRNA synthetase class Ib catalytic" evidence="7">
    <location>
        <begin position="2"/>
        <end position="131"/>
    </location>
</feature>
<gene>
    <name evidence="9" type="ORF">S12H4_45059</name>
</gene>
<dbReference type="GO" id="GO:0005829">
    <property type="term" value="C:cytosol"/>
    <property type="evidence" value="ECO:0007669"/>
    <property type="project" value="TreeGrafter"/>
</dbReference>
<name>X1VGD9_9ZZZZ</name>
<protein>
    <submittedName>
        <fullName evidence="9">Uncharacterized protein</fullName>
    </submittedName>
</protein>
<dbReference type="PANTHER" id="PTHR43311:SF2">
    <property type="entry name" value="GLUTAMATE--TRNA LIGASE, MITOCHONDRIAL-RELATED"/>
    <property type="match status" value="1"/>
</dbReference>
<dbReference type="Pfam" id="PF19269">
    <property type="entry name" value="Anticodon_2"/>
    <property type="match status" value="1"/>
</dbReference>
<evidence type="ECO:0000256" key="1">
    <source>
        <dbReference type="ARBA" id="ARBA00007894"/>
    </source>
</evidence>
<dbReference type="SUPFAM" id="SSF48163">
    <property type="entry name" value="An anticodon-binding domain of class I aminoacyl-tRNA synthetases"/>
    <property type="match status" value="1"/>
</dbReference>
<evidence type="ECO:0000256" key="4">
    <source>
        <dbReference type="ARBA" id="ARBA00022840"/>
    </source>
</evidence>
<keyword evidence="2" id="KW-0436">Ligase</keyword>
<evidence type="ECO:0000256" key="2">
    <source>
        <dbReference type="ARBA" id="ARBA00022598"/>
    </source>
</evidence>
<feature type="domain" description="Aminoacyl-tRNA synthetase class I anticodon-binding" evidence="8">
    <location>
        <begin position="147"/>
        <end position="256"/>
    </location>
</feature>
<dbReference type="AlphaFoldDB" id="X1VGD9"/>
<feature type="non-terminal residue" evidence="9">
    <location>
        <position position="256"/>
    </location>
</feature>
<keyword evidence="4" id="KW-0067">ATP-binding</keyword>
<dbReference type="GO" id="GO:0004818">
    <property type="term" value="F:glutamate-tRNA ligase activity"/>
    <property type="evidence" value="ECO:0007669"/>
    <property type="project" value="TreeGrafter"/>
</dbReference>
<dbReference type="Pfam" id="PF00749">
    <property type="entry name" value="tRNA-synt_1c"/>
    <property type="match status" value="1"/>
</dbReference>
<dbReference type="Gene3D" id="1.10.10.350">
    <property type="match status" value="1"/>
</dbReference>
<dbReference type="Gene3D" id="3.40.50.620">
    <property type="entry name" value="HUPs"/>
    <property type="match status" value="1"/>
</dbReference>
<evidence type="ECO:0000256" key="6">
    <source>
        <dbReference type="ARBA" id="ARBA00023146"/>
    </source>
</evidence>
<comment type="similarity">
    <text evidence="1">Belongs to the class-I aminoacyl-tRNA synthetase family. Glutamate--tRNA ligase type 1 subfamily.</text>
</comment>
<dbReference type="GO" id="GO:0006424">
    <property type="term" value="P:glutamyl-tRNA aminoacylation"/>
    <property type="evidence" value="ECO:0007669"/>
    <property type="project" value="TreeGrafter"/>
</dbReference>
<dbReference type="InterPro" id="IPR020751">
    <property type="entry name" value="aa-tRNA-synth_I_codon-bd_sub2"/>
</dbReference>
<dbReference type="InterPro" id="IPR008925">
    <property type="entry name" value="aa_tRNA-synth_I_cd-bd_sf"/>
</dbReference>
<reference evidence="9" key="1">
    <citation type="journal article" date="2014" name="Front. Microbiol.">
        <title>High frequency of phylogenetically diverse reductive dehalogenase-homologous genes in deep subseafloor sedimentary metagenomes.</title>
        <authorList>
            <person name="Kawai M."/>
            <person name="Futagami T."/>
            <person name="Toyoda A."/>
            <person name="Takaki Y."/>
            <person name="Nishi S."/>
            <person name="Hori S."/>
            <person name="Arai W."/>
            <person name="Tsubouchi T."/>
            <person name="Morono Y."/>
            <person name="Uchiyama I."/>
            <person name="Ito T."/>
            <person name="Fujiyama A."/>
            <person name="Inagaki F."/>
            <person name="Takami H."/>
        </authorList>
    </citation>
    <scope>NUCLEOTIDE SEQUENCE</scope>
    <source>
        <strain evidence="9">Expedition CK06-06</strain>
    </source>
</reference>
<accession>X1VGD9</accession>
<keyword evidence="6" id="KW-0030">Aminoacyl-tRNA synthetase</keyword>
<evidence type="ECO:0000313" key="9">
    <source>
        <dbReference type="EMBL" id="GAJ06160.1"/>
    </source>
</evidence>